<accession>A0A0J9CXX5</accession>
<evidence type="ECO:0000313" key="2">
    <source>
        <dbReference type="Proteomes" id="UP000037029"/>
    </source>
</evidence>
<dbReference type="RefSeq" id="WP_048938533.1">
    <property type="nucleotide sequence ID" value="NZ_CP020925.1"/>
</dbReference>
<protein>
    <submittedName>
        <fullName evidence="1">Uncharacterized protein</fullName>
    </submittedName>
</protein>
<dbReference type="AlphaFoldDB" id="A0A0J9CXX5"/>
<name>A0A0J9CXX5_SPHYA</name>
<evidence type="ECO:0000313" key="1">
    <source>
        <dbReference type="EMBL" id="ATP17840.1"/>
    </source>
</evidence>
<gene>
    <name evidence="1" type="ORF">BV87_05220</name>
</gene>
<sequence>MTTPQATLPADPFFETIHDSQWNACVGIQGNEQNYVDGYIEAALELAAAVLDKKLVASRDTLAMPILYNGRHALELSLKFAINRLHAIGAIASRHVPNHDILSHWTHLRDAGLGDAALRELIAELEPYVVSLAKIDDDGQELRYPTTQDGKKSLERIAVVNLPLIRRSLQAMGGILTRLKYRVFALADERGTGTHTKGCSREDLQAIAGMLGDHATWIEDSFDDRKAAARERYGLSSGKFSDAVKQIRGSRQLATLVGMETPLTYLSDEKAVFALEEWAKAFPPMEPDPDDLGTSYFERDWDKVKEHRRVMQMLVDAILANLSDEEVADLEVLFYIGRGGEFGEHYDAMLADAVAEHKLAKSRWEGVYHIMTKTSLLDNVIRGAAAAGRPSLATLLRTIRPA</sequence>
<proteinExistence type="predicted"/>
<dbReference type="EMBL" id="CP020925">
    <property type="protein sequence ID" value="ATP17840.1"/>
    <property type="molecule type" value="Genomic_DNA"/>
</dbReference>
<organism evidence="1 2">
    <name type="scientific">Sphingobium yanoikuyae</name>
    <name type="common">Sphingomonas yanoikuyae</name>
    <dbReference type="NCBI Taxonomy" id="13690"/>
    <lineage>
        <taxon>Bacteria</taxon>
        <taxon>Pseudomonadati</taxon>
        <taxon>Pseudomonadota</taxon>
        <taxon>Alphaproteobacteria</taxon>
        <taxon>Sphingomonadales</taxon>
        <taxon>Sphingomonadaceae</taxon>
        <taxon>Sphingobium</taxon>
    </lineage>
</organism>
<dbReference type="Proteomes" id="UP000037029">
    <property type="component" value="Chromosome"/>
</dbReference>
<reference evidence="1 2" key="1">
    <citation type="submission" date="2017-04" db="EMBL/GenBank/DDBJ databases">
        <title>Characterization, genome and methylation analysis of a phthalic acid esters degrading strain Sphingobium yanoikuyae SHJ.</title>
        <authorList>
            <person name="Feng L."/>
        </authorList>
    </citation>
    <scope>NUCLEOTIDE SEQUENCE [LARGE SCALE GENOMIC DNA]</scope>
    <source>
        <strain evidence="1 2">SHJ</strain>
    </source>
</reference>